<dbReference type="NCBIfam" id="TIGR04364">
    <property type="entry name" value="methyltran_FxLD"/>
    <property type="match status" value="1"/>
</dbReference>
<comment type="caution">
    <text evidence="12">The sequence shown here is derived from an EMBL/GenBank/DDBJ whole genome shotgun (WGS) entry which is preliminary data.</text>
</comment>
<evidence type="ECO:0000256" key="6">
    <source>
        <dbReference type="ARBA" id="ARBA00022603"/>
    </source>
</evidence>
<keyword evidence="5" id="KW-0963">Cytoplasm</keyword>
<keyword evidence="6 12" id="KW-0489">Methyltransferase</keyword>
<evidence type="ECO:0000256" key="7">
    <source>
        <dbReference type="ARBA" id="ARBA00022679"/>
    </source>
</evidence>
<dbReference type="RefSeq" id="WP_132332396.1">
    <property type="nucleotide sequence ID" value="NZ_SMJZ01000032.1"/>
</dbReference>
<dbReference type="CDD" id="cd02440">
    <property type="entry name" value="AdoMet_MTases"/>
    <property type="match status" value="1"/>
</dbReference>
<gene>
    <name evidence="12" type="primary">fxlM</name>
    <name evidence="12" type="ORF">E1267_11375</name>
</gene>
<dbReference type="GO" id="GO:0004719">
    <property type="term" value="F:protein-L-isoaspartate (D-aspartate) O-methyltransferase activity"/>
    <property type="evidence" value="ECO:0007669"/>
    <property type="project" value="UniProtKB-EC"/>
</dbReference>
<dbReference type="EC" id="2.1.1.77" evidence="3"/>
<dbReference type="GO" id="GO:0005737">
    <property type="term" value="C:cytoplasm"/>
    <property type="evidence" value="ECO:0007669"/>
    <property type="project" value="UniProtKB-SubCell"/>
</dbReference>
<evidence type="ECO:0000256" key="9">
    <source>
        <dbReference type="ARBA" id="ARBA00030757"/>
    </source>
</evidence>
<evidence type="ECO:0000313" key="12">
    <source>
        <dbReference type="EMBL" id="TDC08066.1"/>
    </source>
</evidence>
<dbReference type="AlphaFoldDB" id="A0A4V2XKV5"/>
<dbReference type="SUPFAM" id="SSF53335">
    <property type="entry name" value="S-adenosyl-L-methionine-dependent methyltransferases"/>
    <property type="match status" value="1"/>
</dbReference>
<evidence type="ECO:0000256" key="8">
    <source>
        <dbReference type="ARBA" id="ARBA00022691"/>
    </source>
</evidence>
<proteinExistence type="inferred from homology"/>
<evidence type="ECO:0000256" key="4">
    <source>
        <dbReference type="ARBA" id="ARBA00013346"/>
    </source>
</evidence>
<dbReference type="Gene3D" id="3.40.50.150">
    <property type="entry name" value="Vaccinia Virus protein VP39"/>
    <property type="match status" value="1"/>
</dbReference>
<evidence type="ECO:0000256" key="11">
    <source>
        <dbReference type="ARBA" id="ARBA00031350"/>
    </source>
</evidence>
<evidence type="ECO:0000256" key="1">
    <source>
        <dbReference type="ARBA" id="ARBA00004496"/>
    </source>
</evidence>
<dbReference type="Proteomes" id="UP000295157">
    <property type="component" value="Unassembled WGS sequence"/>
</dbReference>
<comment type="similarity">
    <text evidence="2">Belongs to the methyltransferase superfamily. L-isoaspartyl/D-aspartyl protein methyltransferase family.</text>
</comment>
<evidence type="ECO:0000256" key="10">
    <source>
        <dbReference type="ARBA" id="ARBA00031323"/>
    </source>
</evidence>
<dbReference type="PANTHER" id="PTHR11579">
    <property type="entry name" value="PROTEIN-L-ISOASPARTATE O-METHYLTRANSFERASE"/>
    <property type="match status" value="1"/>
</dbReference>
<organism evidence="12 13">
    <name type="scientific">Nonomuraea longispora</name>
    <dbReference type="NCBI Taxonomy" id="1848320"/>
    <lineage>
        <taxon>Bacteria</taxon>
        <taxon>Bacillati</taxon>
        <taxon>Actinomycetota</taxon>
        <taxon>Actinomycetes</taxon>
        <taxon>Streptosporangiales</taxon>
        <taxon>Streptosporangiaceae</taxon>
        <taxon>Nonomuraea</taxon>
    </lineage>
</organism>
<name>A0A4V2XKV5_9ACTN</name>
<dbReference type="OrthoDB" id="4035289at2"/>
<dbReference type="Pfam" id="PF01135">
    <property type="entry name" value="PCMT"/>
    <property type="match status" value="1"/>
</dbReference>
<evidence type="ECO:0000256" key="2">
    <source>
        <dbReference type="ARBA" id="ARBA00005369"/>
    </source>
</evidence>
<comment type="subcellular location">
    <subcellularLocation>
        <location evidence="1">Cytoplasm</location>
    </subcellularLocation>
</comment>
<dbReference type="GO" id="GO:0032259">
    <property type="term" value="P:methylation"/>
    <property type="evidence" value="ECO:0007669"/>
    <property type="project" value="UniProtKB-KW"/>
</dbReference>
<dbReference type="InterPro" id="IPR000682">
    <property type="entry name" value="PCMT"/>
</dbReference>
<dbReference type="PANTHER" id="PTHR11579:SF0">
    <property type="entry name" value="PROTEIN-L-ISOASPARTATE(D-ASPARTATE) O-METHYLTRANSFERASE"/>
    <property type="match status" value="1"/>
</dbReference>
<evidence type="ECO:0000256" key="3">
    <source>
        <dbReference type="ARBA" id="ARBA00011890"/>
    </source>
</evidence>
<dbReference type="InterPro" id="IPR027573">
    <property type="entry name" value="Methyltran_FxLD"/>
</dbReference>
<reference evidence="12 13" key="1">
    <citation type="submission" date="2019-02" db="EMBL/GenBank/DDBJ databases">
        <title>Draft genome sequences of novel Actinobacteria.</title>
        <authorList>
            <person name="Sahin N."/>
            <person name="Ay H."/>
            <person name="Saygin H."/>
        </authorList>
    </citation>
    <scope>NUCLEOTIDE SEQUENCE [LARGE SCALE GENOMIC DNA]</scope>
    <source>
        <strain evidence="12 13">KC201</strain>
    </source>
</reference>
<keyword evidence="8" id="KW-0949">S-adenosyl-L-methionine</keyword>
<sequence>MTTIRNHDADEPARLRTAMVDELRGDPITSEAVADAMTAVPRHLFAPEVSLQEAYESNTAVPVKRDGDGLTLSSLSAPHLQATMLEQAAIRSGMNVLEIGSMGYNAALLQELVGPAGHVTSVDIDPDIVERARTGLTQAGYERVDVILADAEHGVPASAPYDRIIVTFDSPDIPPAWLKQLTGDGRLVVPLRMKGITRSIAFDRDGAGLISRSYRLCRFVPVQGQGAHDRRRLTLDTGVYLTVEDSDEAGFDVTALRQALHEPTSNAWPGAVFDMPDELELFLLTNSPRMALLHASQERIDGGLLTAATRLGVPALIAHDGSFAYRIKRASQDSDTGFECGVIAHGPSAADVAEQYGQLLLRWAENFRRRDAASIRYLPAQADTPPEPELGGVVRKRHGSIAVSWPPNSGTAGGTPA</sequence>
<keyword evidence="13" id="KW-1185">Reference proteome</keyword>
<protein>
    <recommendedName>
        <fullName evidence="4">Protein-L-isoaspartate O-methyltransferase</fullName>
        <ecNumber evidence="3">2.1.1.77</ecNumber>
    </recommendedName>
    <alternativeName>
        <fullName evidence="11">L-isoaspartyl protein carboxyl methyltransferase</fullName>
    </alternativeName>
    <alternativeName>
        <fullName evidence="9">Protein L-isoaspartyl methyltransferase</fullName>
    </alternativeName>
    <alternativeName>
        <fullName evidence="10">Protein-beta-aspartate methyltransferase</fullName>
    </alternativeName>
</protein>
<accession>A0A4V2XKV5</accession>
<dbReference type="InterPro" id="IPR029063">
    <property type="entry name" value="SAM-dependent_MTases_sf"/>
</dbReference>
<evidence type="ECO:0000256" key="5">
    <source>
        <dbReference type="ARBA" id="ARBA00022490"/>
    </source>
</evidence>
<dbReference type="EMBL" id="SMJZ01000032">
    <property type="protein sequence ID" value="TDC08066.1"/>
    <property type="molecule type" value="Genomic_DNA"/>
</dbReference>
<keyword evidence="7 12" id="KW-0808">Transferase</keyword>
<evidence type="ECO:0000313" key="13">
    <source>
        <dbReference type="Proteomes" id="UP000295157"/>
    </source>
</evidence>